<keyword evidence="5" id="KW-0812">Transmembrane</keyword>
<keyword evidence="11" id="KW-1185">Reference proteome</keyword>
<organism evidence="10 11">
    <name type="scientific">Massilia terrae</name>
    <dbReference type="NCBI Taxonomy" id="1811224"/>
    <lineage>
        <taxon>Bacteria</taxon>
        <taxon>Pseudomonadati</taxon>
        <taxon>Pseudomonadota</taxon>
        <taxon>Betaproteobacteria</taxon>
        <taxon>Burkholderiales</taxon>
        <taxon>Oxalobacteraceae</taxon>
        <taxon>Telluria group</taxon>
        <taxon>Massilia</taxon>
    </lineage>
</organism>
<evidence type="ECO:0000313" key="11">
    <source>
        <dbReference type="Proteomes" id="UP001204621"/>
    </source>
</evidence>
<feature type="coiled-coil region" evidence="8">
    <location>
        <begin position="199"/>
        <end position="226"/>
    </location>
</feature>
<evidence type="ECO:0000256" key="1">
    <source>
        <dbReference type="ARBA" id="ARBA00004442"/>
    </source>
</evidence>
<reference evidence="10 11" key="1">
    <citation type="submission" date="2022-08" db="EMBL/GenBank/DDBJ databases">
        <title>Reclassification of Massilia species as members of the genera Telluria, Duganella, Pseudoduganella, Mokoshia gen. nov. and Zemynaea gen. nov. using orthogonal and non-orthogonal genome-based approaches.</title>
        <authorList>
            <person name="Bowman J.P."/>
        </authorList>
    </citation>
    <scope>NUCLEOTIDE SEQUENCE [LARGE SCALE GENOMIC DNA]</scope>
    <source>
        <strain evidence="10 11">JCM 31606</strain>
    </source>
</reference>
<dbReference type="PANTHER" id="PTHR30026">
    <property type="entry name" value="OUTER MEMBRANE PROTEIN TOLC"/>
    <property type="match status" value="1"/>
</dbReference>
<protein>
    <submittedName>
        <fullName evidence="10">TolC family outer membrane protein</fullName>
    </submittedName>
</protein>
<name>A0ABT2CWN3_9BURK</name>
<dbReference type="InterPro" id="IPR051906">
    <property type="entry name" value="TolC-like"/>
</dbReference>
<dbReference type="Proteomes" id="UP001204621">
    <property type="component" value="Unassembled WGS sequence"/>
</dbReference>
<dbReference type="NCBIfam" id="TIGR01844">
    <property type="entry name" value="type_I_sec_TolC"/>
    <property type="match status" value="1"/>
</dbReference>
<evidence type="ECO:0000256" key="3">
    <source>
        <dbReference type="ARBA" id="ARBA00022448"/>
    </source>
</evidence>
<feature type="chain" id="PRO_5045681266" evidence="9">
    <location>
        <begin position="31"/>
        <end position="457"/>
    </location>
</feature>
<dbReference type="RefSeq" id="WP_258811578.1">
    <property type="nucleotide sequence ID" value="NZ_JANUGU010000002.1"/>
</dbReference>
<keyword evidence="9" id="KW-0732">Signal</keyword>
<comment type="similarity">
    <text evidence="2">Belongs to the outer membrane factor (OMF) (TC 1.B.17) family.</text>
</comment>
<keyword evidence="8" id="KW-0175">Coiled coil</keyword>
<keyword evidence="7" id="KW-0998">Cell outer membrane</keyword>
<dbReference type="PANTHER" id="PTHR30026:SF20">
    <property type="entry name" value="OUTER MEMBRANE PROTEIN TOLC"/>
    <property type="match status" value="1"/>
</dbReference>
<gene>
    <name evidence="10" type="ORF">NX778_09995</name>
</gene>
<dbReference type="InterPro" id="IPR010130">
    <property type="entry name" value="T1SS_OMP_TolC"/>
</dbReference>
<evidence type="ECO:0000256" key="5">
    <source>
        <dbReference type="ARBA" id="ARBA00022692"/>
    </source>
</evidence>
<evidence type="ECO:0000256" key="9">
    <source>
        <dbReference type="SAM" id="SignalP"/>
    </source>
</evidence>
<evidence type="ECO:0000313" key="10">
    <source>
        <dbReference type="EMBL" id="MCS0658394.1"/>
    </source>
</evidence>
<evidence type="ECO:0000256" key="7">
    <source>
        <dbReference type="ARBA" id="ARBA00023237"/>
    </source>
</evidence>
<feature type="signal peptide" evidence="9">
    <location>
        <begin position="1"/>
        <end position="30"/>
    </location>
</feature>
<evidence type="ECO:0000256" key="6">
    <source>
        <dbReference type="ARBA" id="ARBA00023136"/>
    </source>
</evidence>
<dbReference type="InterPro" id="IPR003423">
    <property type="entry name" value="OMP_efflux"/>
</dbReference>
<evidence type="ECO:0000256" key="4">
    <source>
        <dbReference type="ARBA" id="ARBA00022452"/>
    </source>
</evidence>
<keyword evidence="4" id="KW-1134">Transmembrane beta strand</keyword>
<evidence type="ECO:0000256" key="2">
    <source>
        <dbReference type="ARBA" id="ARBA00007613"/>
    </source>
</evidence>
<dbReference type="Pfam" id="PF02321">
    <property type="entry name" value="OEP"/>
    <property type="match status" value="2"/>
</dbReference>
<sequence length="457" mass="49904">MRAIINRGGAGLRRTACALAVLLASGSAGAVTLQGAYQAALKNDPTFRMNFYENEAGKENAVLGRSNLLPSVSASFSTSRNIADQEVYYPPNPPLFAGGWIPSQPRYMSRSSVVQLRQPILNLDGVARYRQGKVMAKQSQAQFEANTNEVAIRVVGAYFDALFADDQAALARVNRDMYAEQQKVNQRLFEKGEGTKTDMLETRARMDLAEAQLVEAQDNAVAARDSLAGIIGGEPGSLDQLRDDFRVGDLDVGPFEKWQKLALANNRELATARLAIENARLEISKDRAGHYPRVDMIATYSKGQAESLNTYNQNSVNRAIGLQVNIPIYSGGAVNATVRQAAAGYERAQADLDARTAKAMVDLRKAYDVVQSSVHKIEALVKAVESGTELMKATEQSIKGGVRINLDLLNAQQQLYTSRRDLAQARYSYLLGVLRLHALSGQIGNDDVRLIAAYLKS</sequence>
<keyword evidence="3" id="KW-0813">Transport</keyword>
<dbReference type="EMBL" id="JANUGU010000002">
    <property type="protein sequence ID" value="MCS0658394.1"/>
    <property type="molecule type" value="Genomic_DNA"/>
</dbReference>
<evidence type="ECO:0000256" key="8">
    <source>
        <dbReference type="SAM" id="Coils"/>
    </source>
</evidence>
<keyword evidence="6" id="KW-0472">Membrane</keyword>
<dbReference type="SUPFAM" id="SSF56954">
    <property type="entry name" value="Outer membrane efflux proteins (OEP)"/>
    <property type="match status" value="1"/>
</dbReference>
<accession>A0ABT2CWN3</accession>
<comment type="subcellular location">
    <subcellularLocation>
        <location evidence="1">Cell outer membrane</location>
    </subcellularLocation>
</comment>
<comment type="caution">
    <text evidence="10">The sequence shown here is derived from an EMBL/GenBank/DDBJ whole genome shotgun (WGS) entry which is preliminary data.</text>
</comment>
<dbReference type="Gene3D" id="1.20.1600.10">
    <property type="entry name" value="Outer membrane efflux proteins (OEP)"/>
    <property type="match status" value="1"/>
</dbReference>
<proteinExistence type="inferred from homology"/>